<dbReference type="OrthoDB" id="2266792at2"/>
<dbReference type="SUPFAM" id="SSF46689">
    <property type="entry name" value="Homeodomain-like"/>
    <property type="match status" value="1"/>
</dbReference>
<evidence type="ECO:0000256" key="1">
    <source>
        <dbReference type="ARBA" id="ARBA00023172"/>
    </source>
</evidence>
<proteinExistence type="predicted"/>
<dbReference type="InterPro" id="IPR009057">
    <property type="entry name" value="Homeodomain-like_sf"/>
</dbReference>
<dbReference type="InterPro" id="IPR051917">
    <property type="entry name" value="Transposase-Integrase"/>
</dbReference>
<dbReference type="GO" id="GO:0005829">
    <property type="term" value="C:cytosol"/>
    <property type="evidence" value="ECO:0007669"/>
    <property type="project" value="TreeGrafter"/>
</dbReference>
<dbReference type="PANTHER" id="PTHR10948">
    <property type="entry name" value="TRANSPOSASE"/>
    <property type="match status" value="1"/>
</dbReference>
<dbReference type="InterPro" id="IPR025246">
    <property type="entry name" value="IS30-like_HTH"/>
</dbReference>
<dbReference type="InterPro" id="IPR001584">
    <property type="entry name" value="Integrase_cat-core"/>
</dbReference>
<dbReference type="PROSITE" id="PS50994">
    <property type="entry name" value="INTEGRASE"/>
    <property type="match status" value="1"/>
</dbReference>
<dbReference type="PANTHER" id="PTHR10948:SF23">
    <property type="entry name" value="TRANSPOSASE INSI FOR INSERTION SEQUENCE ELEMENT IS30A-RELATED"/>
    <property type="match status" value="1"/>
</dbReference>
<dbReference type="Proteomes" id="UP000253891">
    <property type="component" value="Unassembled WGS sequence"/>
</dbReference>
<gene>
    <name evidence="3" type="ORF">FFIC_091150</name>
</gene>
<evidence type="ECO:0000259" key="2">
    <source>
        <dbReference type="PROSITE" id="PS50994"/>
    </source>
</evidence>
<dbReference type="AlphaFoldDB" id="A0A0K8MGF7"/>
<dbReference type="GO" id="GO:0015074">
    <property type="term" value="P:DNA integration"/>
    <property type="evidence" value="ECO:0007669"/>
    <property type="project" value="InterPro"/>
</dbReference>
<evidence type="ECO:0000313" key="3">
    <source>
        <dbReference type="EMBL" id="GAO99288.1"/>
    </source>
</evidence>
<dbReference type="EMBL" id="DF967986">
    <property type="protein sequence ID" value="GAO99288.1"/>
    <property type="molecule type" value="Genomic_DNA"/>
</dbReference>
<evidence type="ECO:0000313" key="4">
    <source>
        <dbReference type="Proteomes" id="UP000253891"/>
    </source>
</evidence>
<keyword evidence="1" id="KW-0233">DNA recombination</keyword>
<protein>
    <submittedName>
        <fullName evidence="3">Uncultured bacterium extrachromosomal DNA RGI02171</fullName>
    </submittedName>
</protein>
<sequence>MNQYSHLTTFECSRIEILHNQGSSIREIAKIIHRTPSTISRELRRGCVDKQYEAETAQAIYHLRRKNSVRQRLLTNTALRDIIAHFIRGYHWSPEQIAAYLSFITSYRVSYSTIYRAIYSDNLGQPKKRDQRGIARALRHRGKTRKRKNKIEKRGKIQISNSIQDRPLLAQNRLRIGDWELDTVFGKTGSQVLVTLVDRTTRRLLLGRADSKKLKKVTATIDRLLATLSAVELNTITPDRGK</sequence>
<feature type="domain" description="Integrase catalytic" evidence="2">
    <location>
        <begin position="163"/>
        <end position="242"/>
    </location>
</feature>
<accession>A0A0K8MGF7</accession>
<dbReference type="GO" id="GO:0006310">
    <property type="term" value="P:DNA recombination"/>
    <property type="evidence" value="ECO:0007669"/>
    <property type="project" value="UniProtKB-KW"/>
</dbReference>
<keyword evidence="4" id="KW-1185">Reference proteome</keyword>
<dbReference type="GO" id="GO:0032196">
    <property type="term" value="P:transposition"/>
    <property type="evidence" value="ECO:0007669"/>
    <property type="project" value="TreeGrafter"/>
</dbReference>
<reference evidence="3 4" key="1">
    <citation type="journal article" date="2015" name="BMC Genomics">
        <title>Comparative genomics of Fructobacillus spp. and Leuconostoc spp. reveals niche-specific evolution of Fructobacillus spp.</title>
        <authorList>
            <person name="Endo A."/>
            <person name="Tanizawa Y."/>
            <person name="Tanaka N."/>
            <person name="Maeno S."/>
            <person name="Kumar H."/>
            <person name="Shiwa Y."/>
            <person name="Okada S."/>
            <person name="Yoshikawa H."/>
            <person name="Dicks L."/>
            <person name="Nakagawa J."/>
            <person name="Arita M."/>
        </authorList>
    </citation>
    <scope>NUCLEOTIDE SEQUENCE [LARGE SCALE GENOMIC DNA]</scope>
    <source>
        <strain evidence="3 4">JCM 12225</strain>
    </source>
</reference>
<dbReference type="GO" id="GO:0004803">
    <property type="term" value="F:transposase activity"/>
    <property type="evidence" value="ECO:0007669"/>
    <property type="project" value="TreeGrafter"/>
</dbReference>
<dbReference type="Gene3D" id="1.10.10.60">
    <property type="entry name" value="Homeodomain-like"/>
    <property type="match status" value="1"/>
</dbReference>
<dbReference type="InterPro" id="IPR053392">
    <property type="entry name" value="Transposase_IS30-like"/>
</dbReference>
<organism evidence="3 4">
    <name type="scientific">Fructobacillus ficulneus</name>
    <dbReference type="NCBI Taxonomy" id="157463"/>
    <lineage>
        <taxon>Bacteria</taxon>
        <taxon>Bacillati</taxon>
        <taxon>Bacillota</taxon>
        <taxon>Bacilli</taxon>
        <taxon>Lactobacillales</taxon>
        <taxon>Lactobacillaceae</taxon>
        <taxon>Fructobacillus</taxon>
    </lineage>
</organism>
<dbReference type="NCBIfam" id="NF033563">
    <property type="entry name" value="transpos_IS30"/>
    <property type="match status" value="1"/>
</dbReference>
<dbReference type="Pfam" id="PF13936">
    <property type="entry name" value="HTH_38"/>
    <property type="match status" value="1"/>
</dbReference>
<name>A0A0K8MGF7_9LACO</name>